<dbReference type="InterPro" id="IPR042197">
    <property type="entry name" value="Apaf_helical"/>
</dbReference>
<dbReference type="PANTHER" id="PTHR23155">
    <property type="entry name" value="DISEASE RESISTANCE PROTEIN RP"/>
    <property type="match status" value="1"/>
</dbReference>
<dbReference type="InterPro" id="IPR058922">
    <property type="entry name" value="WHD_DRP"/>
</dbReference>
<evidence type="ECO:0000256" key="1">
    <source>
        <dbReference type="ARBA" id="ARBA00008894"/>
    </source>
</evidence>
<evidence type="ECO:0000313" key="10">
    <source>
        <dbReference type="Proteomes" id="UP000298652"/>
    </source>
</evidence>
<dbReference type="GO" id="GO:0043531">
    <property type="term" value="F:ADP binding"/>
    <property type="evidence" value="ECO:0007669"/>
    <property type="project" value="InterPro"/>
</dbReference>
<dbReference type="Gene3D" id="1.20.5.4130">
    <property type="match status" value="1"/>
</dbReference>
<feature type="domain" description="NB-ARC" evidence="6">
    <location>
        <begin position="161"/>
        <end position="278"/>
    </location>
</feature>
<evidence type="ECO:0000259" key="7">
    <source>
        <dbReference type="Pfam" id="PF18052"/>
    </source>
</evidence>
<dbReference type="Proteomes" id="UP000298652">
    <property type="component" value="Chromosome 3"/>
</dbReference>
<keyword evidence="3" id="KW-0677">Repeat</keyword>
<dbReference type="Gene3D" id="1.10.10.10">
    <property type="entry name" value="Winged helix-like DNA-binding domain superfamily/Winged helix DNA-binding domain"/>
    <property type="match status" value="1"/>
</dbReference>
<dbReference type="EMBL" id="CM016554">
    <property type="protein sequence ID" value="TKW28312.1"/>
    <property type="molecule type" value="Genomic_DNA"/>
</dbReference>
<dbReference type="Pfam" id="PF00931">
    <property type="entry name" value="NB-ARC"/>
    <property type="match status" value="1"/>
</dbReference>
<evidence type="ECO:0000313" key="9">
    <source>
        <dbReference type="EMBL" id="TKW28312.1"/>
    </source>
</evidence>
<dbReference type="PRINTS" id="PR00364">
    <property type="entry name" value="DISEASERSIST"/>
</dbReference>
<dbReference type="CDD" id="cd14798">
    <property type="entry name" value="RX-CC_like"/>
    <property type="match status" value="1"/>
</dbReference>
<name>A0A4U6VHM2_SETVI</name>
<evidence type="ECO:0000256" key="2">
    <source>
        <dbReference type="ARBA" id="ARBA00022614"/>
    </source>
</evidence>
<evidence type="ECO:0000256" key="3">
    <source>
        <dbReference type="ARBA" id="ARBA00022737"/>
    </source>
</evidence>
<dbReference type="GO" id="GO:0002758">
    <property type="term" value="P:innate immune response-activating signaling pathway"/>
    <property type="evidence" value="ECO:0007669"/>
    <property type="project" value="UniProtKB-ARBA"/>
</dbReference>
<comment type="similarity">
    <text evidence="1">Belongs to the disease resistance NB-LRR family.</text>
</comment>
<evidence type="ECO:0000259" key="8">
    <source>
        <dbReference type="Pfam" id="PF23559"/>
    </source>
</evidence>
<evidence type="ECO:0008006" key="11">
    <source>
        <dbReference type="Google" id="ProtNLM"/>
    </source>
</evidence>
<dbReference type="InterPro" id="IPR002182">
    <property type="entry name" value="NB-ARC"/>
</dbReference>
<keyword evidence="10" id="KW-1185">Reference proteome</keyword>
<dbReference type="PANTHER" id="PTHR23155:SF1167">
    <property type="entry name" value="OS08G0412100 PROTEIN"/>
    <property type="match status" value="1"/>
</dbReference>
<accession>A0A4U6VHM2</accession>
<dbReference type="GO" id="GO:0042742">
    <property type="term" value="P:defense response to bacterium"/>
    <property type="evidence" value="ECO:0007669"/>
    <property type="project" value="UniProtKB-ARBA"/>
</dbReference>
<dbReference type="AlphaFoldDB" id="A0A4U6VHM2"/>
<dbReference type="Gene3D" id="1.10.8.430">
    <property type="entry name" value="Helical domain of apoptotic protease-activating factors"/>
    <property type="match status" value="1"/>
</dbReference>
<keyword evidence="5" id="KW-0611">Plant defense</keyword>
<dbReference type="InterPro" id="IPR044974">
    <property type="entry name" value="Disease_R_plants"/>
</dbReference>
<dbReference type="Pfam" id="PF18052">
    <property type="entry name" value="Rx_N"/>
    <property type="match status" value="1"/>
</dbReference>
<dbReference type="GO" id="GO:0009626">
    <property type="term" value="P:plant-type hypersensitive response"/>
    <property type="evidence" value="ECO:0007669"/>
    <property type="project" value="UniProtKB-ARBA"/>
</dbReference>
<evidence type="ECO:0000256" key="4">
    <source>
        <dbReference type="ARBA" id="ARBA00022741"/>
    </source>
</evidence>
<protein>
    <recommendedName>
        <fullName evidence="11">NB-ARC domain-containing protein</fullName>
    </recommendedName>
</protein>
<dbReference type="Pfam" id="PF23559">
    <property type="entry name" value="WHD_DRP"/>
    <property type="match status" value="1"/>
</dbReference>
<reference evidence="9" key="1">
    <citation type="submission" date="2019-03" db="EMBL/GenBank/DDBJ databases">
        <title>WGS assembly of Setaria viridis.</title>
        <authorList>
            <person name="Huang P."/>
            <person name="Jenkins J."/>
            <person name="Grimwood J."/>
            <person name="Barry K."/>
            <person name="Healey A."/>
            <person name="Mamidi S."/>
            <person name="Sreedasyam A."/>
            <person name="Shu S."/>
            <person name="Feldman M."/>
            <person name="Wu J."/>
            <person name="Yu Y."/>
            <person name="Chen C."/>
            <person name="Johnson J."/>
            <person name="Rokhsar D."/>
            <person name="Baxter I."/>
            <person name="Schmutz J."/>
            <person name="Brutnell T."/>
            <person name="Kellogg E."/>
        </authorList>
    </citation>
    <scope>NUCLEOTIDE SEQUENCE [LARGE SCALE GENOMIC DNA]</scope>
</reference>
<evidence type="ECO:0000259" key="6">
    <source>
        <dbReference type="Pfam" id="PF00931"/>
    </source>
</evidence>
<dbReference type="FunFam" id="1.10.10.10:FF:000322">
    <property type="entry name" value="Probable disease resistance protein At1g63360"/>
    <property type="match status" value="1"/>
</dbReference>
<organism evidence="9 10">
    <name type="scientific">Setaria viridis</name>
    <name type="common">Green bristlegrass</name>
    <name type="synonym">Setaria italica subsp. viridis</name>
    <dbReference type="NCBI Taxonomy" id="4556"/>
    <lineage>
        <taxon>Eukaryota</taxon>
        <taxon>Viridiplantae</taxon>
        <taxon>Streptophyta</taxon>
        <taxon>Embryophyta</taxon>
        <taxon>Tracheophyta</taxon>
        <taxon>Spermatophyta</taxon>
        <taxon>Magnoliopsida</taxon>
        <taxon>Liliopsida</taxon>
        <taxon>Poales</taxon>
        <taxon>Poaceae</taxon>
        <taxon>PACMAD clade</taxon>
        <taxon>Panicoideae</taxon>
        <taxon>Panicodae</taxon>
        <taxon>Paniceae</taxon>
        <taxon>Cenchrinae</taxon>
        <taxon>Setaria</taxon>
    </lineage>
</organism>
<proteinExistence type="inferred from homology"/>
<dbReference type="InterPro" id="IPR036388">
    <property type="entry name" value="WH-like_DNA-bd_sf"/>
</dbReference>
<dbReference type="Gene3D" id="3.40.50.300">
    <property type="entry name" value="P-loop containing nucleotide triphosphate hydrolases"/>
    <property type="match status" value="1"/>
</dbReference>
<sequence length="420" mass="47845">MEGIMVSAATGAVNSLLTKLTALMGEEYKAQKGLFRDIAFLRDELSSMNVLLEKLAGVETLDPQVREWRNQVREMAYDIEDYIDSHMFQLHWPIQEIKARIIVASQRHDRYKVDEVAVGSGSANVVSIDPRLPALYVEAANLVGIDGPREDLIKLVTDEELSVRVVSIVVKKEDYAITKQSDEESLINALRNFLKDKRIFSCDKYIIVVDDIWSIQAWKTVKCALPENSFCSRIIVTTRNISVAKSCCSPYHDFAYKVRLLSEADSETLFYRRVFGSEDKCPLHLKEVSTEIIKKCGGLPLAIITIGSLLSTKSDTREECITVRNSIGLELEKNPDVEEMRVILSLSYNDLPLHLKTCLLYLAIYPKDYEIQMEDLVRRWIAEGFLKVEGRRNLMDVGKLYFNELINRSMIQPLDISYNG</sequence>
<dbReference type="InterPro" id="IPR027417">
    <property type="entry name" value="P-loop_NTPase"/>
</dbReference>
<keyword evidence="4" id="KW-0547">Nucleotide-binding</keyword>
<dbReference type="Gramene" id="TKW28312">
    <property type="protein sequence ID" value="TKW28312"/>
    <property type="gene ID" value="SEVIR_3G305900v2"/>
</dbReference>
<gene>
    <name evidence="9" type="ORF">SEVIR_3G305900v2</name>
</gene>
<dbReference type="OMA" id="YGSEHIC"/>
<keyword evidence="2" id="KW-0433">Leucine-rich repeat</keyword>
<evidence type="ECO:0000256" key="5">
    <source>
        <dbReference type="ARBA" id="ARBA00022821"/>
    </source>
</evidence>
<feature type="domain" description="Disease resistance protein winged helix" evidence="8">
    <location>
        <begin position="364"/>
        <end position="415"/>
    </location>
</feature>
<dbReference type="InterPro" id="IPR038005">
    <property type="entry name" value="RX-like_CC"/>
</dbReference>
<dbReference type="SUPFAM" id="SSF52540">
    <property type="entry name" value="P-loop containing nucleoside triphosphate hydrolases"/>
    <property type="match status" value="1"/>
</dbReference>
<feature type="domain" description="Disease resistance N-terminal" evidence="7">
    <location>
        <begin position="12"/>
        <end position="91"/>
    </location>
</feature>
<dbReference type="InterPro" id="IPR041118">
    <property type="entry name" value="Rx_N"/>
</dbReference>